<keyword evidence="3" id="KW-1185">Reference proteome</keyword>
<evidence type="ECO:0000313" key="2">
    <source>
        <dbReference type="EMBL" id="GEL26277.1"/>
    </source>
</evidence>
<dbReference type="AlphaFoldDB" id="A0A511DPJ5"/>
<protein>
    <submittedName>
        <fullName evidence="2">Uncharacterized protein</fullName>
    </submittedName>
</protein>
<dbReference type="Proteomes" id="UP000321685">
    <property type="component" value="Unassembled WGS sequence"/>
</dbReference>
<feature type="compositionally biased region" description="Basic and acidic residues" evidence="1">
    <location>
        <begin position="61"/>
        <end position="70"/>
    </location>
</feature>
<comment type="caution">
    <text evidence="2">The sequence shown here is derived from an EMBL/GenBank/DDBJ whole genome shotgun (WGS) entry which is preliminary data.</text>
</comment>
<reference evidence="2 3" key="1">
    <citation type="submission" date="2019-07" db="EMBL/GenBank/DDBJ databases">
        <title>Whole genome shotgun sequence of Pseudonocardia sulfidoxydans NBRC 16205.</title>
        <authorList>
            <person name="Hosoyama A."/>
            <person name="Uohara A."/>
            <person name="Ohji S."/>
            <person name="Ichikawa N."/>
        </authorList>
    </citation>
    <scope>NUCLEOTIDE SEQUENCE [LARGE SCALE GENOMIC DNA]</scope>
    <source>
        <strain evidence="2 3">NBRC 16205</strain>
    </source>
</reference>
<evidence type="ECO:0000256" key="1">
    <source>
        <dbReference type="SAM" id="MobiDB-lite"/>
    </source>
</evidence>
<name>A0A511DPJ5_9PSEU</name>
<dbReference type="RefSeq" id="WP_147113979.1">
    <property type="nucleotide sequence ID" value="NZ_BJVJ01000082.1"/>
</dbReference>
<dbReference type="EMBL" id="BJVJ01000082">
    <property type="protein sequence ID" value="GEL26277.1"/>
    <property type="molecule type" value="Genomic_DNA"/>
</dbReference>
<organism evidence="2 3">
    <name type="scientific">Pseudonocardia sulfidoxydans NBRC 16205</name>
    <dbReference type="NCBI Taxonomy" id="1223511"/>
    <lineage>
        <taxon>Bacteria</taxon>
        <taxon>Bacillati</taxon>
        <taxon>Actinomycetota</taxon>
        <taxon>Actinomycetes</taxon>
        <taxon>Pseudonocardiales</taxon>
        <taxon>Pseudonocardiaceae</taxon>
        <taxon>Pseudonocardia</taxon>
    </lineage>
</organism>
<sequence>MSGNSRYSDYWRSQELAERLGYTLSDAQLAEMAAAVEAAEPAAARLRADPPLDDGWPVDPAHGDAWLRAR</sequence>
<feature type="region of interest" description="Disordered" evidence="1">
    <location>
        <begin position="47"/>
        <end position="70"/>
    </location>
</feature>
<evidence type="ECO:0000313" key="3">
    <source>
        <dbReference type="Proteomes" id="UP000321685"/>
    </source>
</evidence>
<proteinExistence type="predicted"/>
<accession>A0A511DPJ5</accession>
<gene>
    <name evidence="2" type="ORF">PSU4_52310</name>
</gene>